<evidence type="ECO:0008006" key="4">
    <source>
        <dbReference type="Google" id="ProtNLM"/>
    </source>
</evidence>
<feature type="transmembrane region" description="Helical" evidence="1">
    <location>
        <begin position="12"/>
        <end position="32"/>
    </location>
</feature>
<reference evidence="2 3" key="1">
    <citation type="submission" date="2024-08" db="EMBL/GenBank/DDBJ databases">
        <title>Halobellus sp. MBLA0158 whole genome sequence.</title>
        <authorList>
            <person name="Hwang C.Y."/>
            <person name="Cho E.-S."/>
            <person name="Seo M.-J."/>
        </authorList>
    </citation>
    <scope>NUCLEOTIDE SEQUENCE [LARGE SCALE GENOMIC DNA]</scope>
    <source>
        <strain evidence="2 3">MBLA0158</strain>
    </source>
</reference>
<keyword evidence="1" id="KW-0472">Membrane</keyword>
<dbReference type="EMBL" id="JBGNYA010000001">
    <property type="protein sequence ID" value="MFA1611449.1"/>
    <property type="molecule type" value="Genomic_DNA"/>
</dbReference>
<accession>A0ABD5MFR1</accession>
<dbReference type="InterPro" id="IPR055692">
    <property type="entry name" value="DUF7268"/>
</dbReference>
<sequence length="115" mass="11412">MTETDGRPDGRAIARWLGVGAALGVVVAGALLPLSGPKAATDTSFALGALVFGFGVATWAGTVGFGESLGAVQDRLGGHSGWTQEGARQAFAVLTWVGVGWSSAAIATSIALVGL</sequence>
<feature type="transmembrane region" description="Helical" evidence="1">
    <location>
        <begin position="44"/>
        <end position="69"/>
    </location>
</feature>
<comment type="caution">
    <text evidence="2">The sequence shown here is derived from an EMBL/GenBank/DDBJ whole genome shotgun (WGS) entry which is preliminary data.</text>
</comment>
<dbReference type="Proteomes" id="UP001570511">
    <property type="component" value="Unassembled WGS sequence"/>
</dbReference>
<dbReference type="AlphaFoldDB" id="A0ABD5MFR1"/>
<keyword evidence="3" id="KW-1185">Reference proteome</keyword>
<dbReference type="RefSeq" id="WP_372389739.1">
    <property type="nucleotide sequence ID" value="NZ_JBGNYA010000001.1"/>
</dbReference>
<evidence type="ECO:0000313" key="3">
    <source>
        <dbReference type="Proteomes" id="UP001570511"/>
    </source>
</evidence>
<gene>
    <name evidence="2" type="ORF">OS889_10605</name>
</gene>
<organism evidence="2 3">
    <name type="scientific">Halobellus rubicundus</name>
    <dbReference type="NCBI Taxonomy" id="2996466"/>
    <lineage>
        <taxon>Archaea</taxon>
        <taxon>Methanobacteriati</taxon>
        <taxon>Methanobacteriota</taxon>
        <taxon>Stenosarchaea group</taxon>
        <taxon>Halobacteria</taxon>
        <taxon>Halobacteriales</taxon>
        <taxon>Haloferacaceae</taxon>
        <taxon>Halobellus</taxon>
    </lineage>
</organism>
<feature type="transmembrane region" description="Helical" evidence="1">
    <location>
        <begin position="90"/>
        <end position="113"/>
    </location>
</feature>
<evidence type="ECO:0000313" key="2">
    <source>
        <dbReference type="EMBL" id="MFA1611449.1"/>
    </source>
</evidence>
<dbReference type="Pfam" id="PF23930">
    <property type="entry name" value="DUF7268"/>
    <property type="match status" value="1"/>
</dbReference>
<evidence type="ECO:0000256" key="1">
    <source>
        <dbReference type="SAM" id="Phobius"/>
    </source>
</evidence>
<name>A0ABD5MFR1_9EURY</name>
<proteinExistence type="predicted"/>
<keyword evidence="1" id="KW-0812">Transmembrane</keyword>
<keyword evidence="1" id="KW-1133">Transmembrane helix</keyword>
<protein>
    <recommendedName>
        <fullName evidence="4">MFS transporter</fullName>
    </recommendedName>
</protein>